<dbReference type="InterPro" id="IPR035959">
    <property type="entry name" value="RutC-like_sf"/>
</dbReference>
<evidence type="ECO:0000256" key="1">
    <source>
        <dbReference type="SAM" id="SignalP"/>
    </source>
</evidence>
<dbReference type="AlphaFoldDB" id="A0A560ESQ9"/>
<dbReference type="SUPFAM" id="SSF55298">
    <property type="entry name" value="YjgF-like"/>
    <property type="match status" value="1"/>
</dbReference>
<feature type="chain" id="PRO_5021796237" description="Enamine deaminase RidA (YjgF/YER057c/UK114 family)" evidence="1">
    <location>
        <begin position="26"/>
        <end position="293"/>
    </location>
</feature>
<proteinExistence type="predicted"/>
<evidence type="ECO:0000313" key="3">
    <source>
        <dbReference type="Proteomes" id="UP000319859"/>
    </source>
</evidence>
<gene>
    <name evidence="2" type="ORF">FBZ89_12426</name>
</gene>
<reference evidence="2 3" key="1">
    <citation type="submission" date="2019-06" db="EMBL/GenBank/DDBJ databases">
        <title>Genomic Encyclopedia of Type Strains, Phase IV (KMG-V): Genome sequencing to study the core and pangenomes of soil and plant-associated prokaryotes.</title>
        <authorList>
            <person name="Whitman W."/>
        </authorList>
    </citation>
    <scope>NUCLEOTIDE SEQUENCE [LARGE SCALE GENOMIC DNA]</scope>
    <source>
        <strain evidence="2 3">BR 11880</strain>
    </source>
</reference>
<comment type="caution">
    <text evidence="2">The sequence shown here is derived from an EMBL/GenBank/DDBJ whole genome shotgun (WGS) entry which is preliminary data.</text>
</comment>
<dbReference type="Gene3D" id="3.30.1330.40">
    <property type="entry name" value="RutC-like"/>
    <property type="match status" value="1"/>
</dbReference>
<organism evidence="2 3">
    <name type="scientific">Nitrospirillum amazonense</name>
    <dbReference type="NCBI Taxonomy" id="28077"/>
    <lineage>
        <taxon>Bacteria</taxon>
        <taxon>Pseudomonadati</taxon>
        <taxon>Pseudomonadota</taxon>
        <taxon>Alphaproteobacteria</taxon>
        <taxon>Rhodospirillales</taxon>
        <taxon>Azospirillaceae</taxon>
        <taxon>Nitrospirillum</taxon>
    </lineage>
</organism>
<protein>
    <recommendedName>
        <fullName evidence="4">Enamine deaminase RidA (YjgF/YER057c/UK114 family)</fullName>
    </recommendedName>
</protein>
<keyword evidence="1" id="KW-0732">Signal</keyword>
<evidence type="ECO:0008006" key="4">
    <source>
        <dbReference type="Google" id="ProtNLM"/>
    </source>
</evidence>
<dbReference type="EMBL" id="VITN01000024">
    <property type="protein sequence ID" value="TWB12413.1"/>
    <property type="molecule type" value="Genomic_DNA"/>
</dbReference>
<feature type="signal peptide" evidence="1">
    <location>
        <begin position="1"/>
        <end position="25"/>
    </location>
</feature>
<accession>A0A560ESQ9</accession>
<sequence>MKSIHALLLPLILSSLTMVSGITAAASSPDPSGTLLPLQYVNPPGLPRGTTSFAVSEESWVTTIDRRVVPPARGTVAEQLKAALAELDRQLERDAARRQSIIRLDISYLSGGGTQHRRIEEILKSYFSIRNGSMIGVDGAIDYPITTLVGVRQLDAGGSSVIVNVRYVDRSSIPPDLLVDAKARQRAAGKRIVLFGGITGKAAGADHQISAAVANLKSVLVFAGTQLDSVAQLTAFIDDHQDVAAAEQSIKAAFRAEGAQSPAQLVIKPLVADNPDGTAVVLAGEARMVPVAR</sequence>
<name>A0A560ESQ9_9PROT</name>
<dbReference type="Proteomes" id="UP000319859">
    <property type="component" value="Unassembled WGS sequence"/>
</dbReference>
<evidence type="ECO:0000313" key="2">
    <source>
        <dbReference type="EMBL" id="TWB12413.1"/>
    </source>
</evidence>